<dbReference type="InterPro" id="IPR007208">
    <property type="entry name" value="MrpF/PhaF-like"/>
</dbReference>
<dbReference type="EMBL" id="UINC01186623">
    <property type="protein sequence ID" value="SVD98923.1"/>
    <property type="molecule type" value="Genomic_DNA"/>
</dbReference>
<accession>A0A382ZU34</accession>
<evidence type="ECO:0000256" key="7">
    <source>
        <dbReference type="SAM" id="Phobius"/>
    </source>
</evidence>
<dbReference type="GO" id="GO:0005886">
    <property type="term" value="C:plasma membrane"/>
    <property type="evidence" value="ECO:0007669"/>
    <property type="project" value="UniProtKB-SubCell"/>
</dbReference>
<organism evidence="8">
    <name type="scientific">marine metagenome</name>
    <dbReference type="NCBI Taxonomy" id="408172"/>
    <lineage>
        <taxon>unclassified sequences</taxon>
        <taxon>metagenomes</taxon>
        <taxon>ecological metagenomes</taxon>
    </lineage>
</organism>
<evidence type="ECO:0000313" key="8">
    <source>
        <dbReference type="EMBL" id="SVD98923.1"/>
    </source>
</evidence>
<evidence type="ECO:0000256" key="5">
    <source>
        <dbReference type="ARBA" id="ARBA00022989"/>
    </source>
</evidence>
<evidence type="ECO:0008006" key="9">
    <source>
        <dbReference type="Google" id="ProtNLM"/>
    </source>
</evidence>
<keyword evidence="4 7" id="KW-0812">Transmembrane</keyword>
<evidence type="ECO:0000256" key="2">
    <source>
        <dbReference type="ARBA" id="ARBA00022448"/>
    </source>
</evidence>
<keyword evidence="5 7" id="KW-1133">Transmembrane helix</keyword>
<dbReference type="Pfam" id="PF04066">
    <property type="entry name" value="MrpF_PhaF"/>
    <property type="match status" value="1"/>
</dbReference>
<gene>
    <name evidence="8" type="ORF">METZ01_LOCUS451777</name>
</gene>
<sequence length="59" mass="6511">MMAILVCMCLTLVRLLLGPTAFDRLLAANSFGTKTVLLLALIGFLFNRPHFLDLAIIYA</sequence>
<feature type="non-terminal residue" evidence="8">
    <location>
        <position position="59"/>
    </location>
</feature>
<keyword evidence="3" id="KW-1003">Cell membrane</keyword>
<evidence type="ECO:0000256" key="3">
    <source>
        <dbReference type="ARBA" id="ARBA00022475"/>
    </source>
</evidence>
<dbReference type="PANTHER" id="PTHR34702">
    <property type="entry name" value="NA(+)/H(+) ANTIPORTER SUBUNIT F1"/>
    <property type="match status" value="1"/>
</dbReference>
<comment type="subcellular location">
    <subcellularLocation>
        <location evidence="1">Cell membrane</location>
        <topology evidence="1">Multi-pass membrane protein</topology>
    </subcellularLocation>
</comment>
<keyword evidence="2" id="KW-0813">Transport</keyword>
<feature type="transmembrane region" description="Helical" evidence="7">
    <location>
        <begin position="27"/>
        <end position="46"/>
    </location>
</feature>
<dbReference type="AlphaFoldDB" id="A0A382ZU34"/>
<reference evidence="8" key="1">
    <citation type="submission" date="2018-05" db="EMBL/GenBank/DDBJ databases">
        <authorList>
            <person name="Lanie J.A."/>
            <person name="Ng W.-L."/>
            <person name="Kazmierczak K.M."/>
            <person name="Andrzejewski T.M."/>
            <person name="Davidsen T.M."/>
            <person name="Wayne K.J."/>
            <person name="Tettelin H."/>
            <person name="Glass J.I."/>
            <person name="Rusch D."/>
            <person name="Podicherti R."/>
            <person name="Tsui H.-C.T."/>
            <person name="Winkler M.E."/>
        </authorList>
    </citation>
    <scope>NUCLEOTIDE SEQUENCE</scope>
</reference>
<evidence type="ECO:0000256" key="1">
    <source>
        <dbReference type="ARBA" id="ARBA00004651"/>
    </source>
</evidence>
<protein>
    <recommendedName>
        <fullName evidence="9">Multiple resistance and pH regulation protein F</fullName>
    </recommendedName>
</protein>
<keyword evidence="6 7" id="KW-0472">Membrane</keyword>
<dbReference type="GO" id="GO:0015385">
    <property type="term" value="F:sodium:proton antiporter activity"/>
    <property type="evidence" value="ECO:0007669"/>
    <property type="project" value="TreeGrafter"/>
</dbReference>
<name>A0A382ZU34_9ZZZZ</name>
<proteinExistence type="predicted"/>
<evidence type="ECO:0000256" key="4">
    <source>
        <dbReference type="ARBA" id="ARBA00022692"/>
    </source>
</evidence>
<dbReference type="PANTHER" id="PTHR34702:SF1">
    <property type="entry name" value="NA(+)_H(+) ANTIPORTER SUBUNIT F"/>
    <property type="match status" value="1"/>
</dbReference>
<evidence type="ECO:0000256" key="6">
    <source>
        <dbReference type="ARBA" id="ARBA00023136"/>
    </source>
</evidence>